<name>A0A2S0KKE3_9ACTN</name>
<dbReference type="PROSITE" id="PS51257">
    <property type="entry name" value="PROKAR_LIPOPROTEIN"/>
    <property type="match status" value="1"/>
</dbReference>
<evidence type="ECO:0000259" key="3">
    <source>
        <dbReference type="Pfam" id="PF00496"/>
    </source>
</evidence>
<evidence type="ECO:0000256" key="2">
    <source>
        <dbReference type="SAM" id="SignalP"/>
    </source>
</evidence>
<dbReference type="InterPro" id="IPR039424">
    <property type="entry name" value="SBP_5"/>
</dbReference>
<dbReference type="EMBL" id="CP027433">
    <property type="protein sequence ID" value="AVM02158.1"/>
    <property type="molecule type" value="Genomic_DNA"/>
</dbReference>
<feature type="region of interest" description="Disordered" evidence="1">
    <location>
        <begin position="294"/>
        <end position="314"/>
    </location>
</feature>
<dbReference type="GO" id="GO:0015833">
    <property type="term" value="P:peptide transport"/>
    <property type="evidence" value="ECO:0007669"/>
    <property type="project" value="TreeGrafter"/>
</dbReference>
<accession>A0A2S0KKE3</accession>
<dbReference type="KEGG" id="git:C6V83_10175"/>
<dbReference type="SUPFAM" id="SSF53850">
    <property type="entry name" value="Periplasmic binding protein-like II"/>
    <property type="match status" value="1"/>
</dbReference>
<dbReference type="PANTHER" id="PTHR30290">
    <property type="entry name" value="PERIPLASMIC BINDING COMPONENT OF ABC TRANSPORTER"/>
    <property type="match status" value="1"/>
</dbReference>
<reference evidence="4 5" key="1">
    <citation type="submission" date="2018-03" db="EMBL/GenBank/DDBJ databases">
        <title>Characteristics and genome of n-alkane degrading marine bacteria Gordonia iterans isolated from crude oil contaminated in Tae-an, South Korea.</title>
        <authorList>
            <person name="Lee S.-S."/>
            <person name="Kim H."/>
        </authorList>
    </citation>
    <scope>NUCLEOTIDE SEQUENCE [LARGE SCALE GENOMIC DNA]</scope>
    <source>
        <strain evidence="4 5">Co17</strain>
    </source>
</reference>
<keyword evidence="2" id="KW-0732">Signal</keyword>
<dbReference type="GO" id="GO:1904680">
    <property type="term" value="F:peptide transmembrane transporter activity"/>
    <property type="evidence" value="ECO:0007669"/>
    <property type="project" value="TreeGrafter"/>
</dbReference>
<dbReference type="PANTHER" id="PTHR30290:SF65">
    <property type="entry name" value="MONOACYL PHOSPHATIDYLINOSITOL TETRAMANNOSIDE-BINDING PROTEIN LPQW-RELATED"/>
    <property type="match status" value="1"/>
</dbReference>
<dbReference type="Gene3D" id="3.90.76.10">
    <property type="entry name" value="Dipeptide-binding Protein, Domain 1"/>
    <property type="match status" value="1"/>
</dbReference>
<feature type="compositionally biased region" description="Basic and acidic residues" evidence="1">
    <location>
        <begin position="304"/>
        <end position="314"/>
    </location>
</feature>
<dbReference type="InterPro" id="IPR000914">
    <property type="entry name" value="SBP_5_dom"/>
</dbReference>
<evidence type="ECO:0000313" key="4">
    <source>
        <dbReference type="EMBL" id="AVM02158.1"/>
    </source>
</evidence>
<keyword evidence="5" id="KW-1185">Reference proteome</keyword>
<gene>
    <name evidence="4" type="ORF">C6V83_10175</name>
</gene>
<protein>
    <submittedName>
        <fullName evidence="4">ABC transporter substrate-binding protein</fullName>
    </submittedName>
</protein>
<dbReference type="Gene3D" id="3.10.105.10">
    <property type="entry name" value="Dipeptide-binding Protein, Domain 3"/>
    <property type="match status" value="1"/>
</dbReference>
<feature type="signal peptide" evidence="2">
    <location>
        <begin position="1"/>
        <end position="21"/>
    </location>
</feature>
<dbReference type="AlphaFoldDB" id="A0A2S0KKE3"/>
<dbReference type="OrthoDB" id="7888869at2"/>
<sequence length="567" mass="59267">MRRRRAAVTATVLGLVTALTATLSACGDSGRDQIDYLIDARVGSYNVNTVDGYASGAVMALARVLPGFSYLGPDGQVVADRDIGTVTVEEGPSLTLAYTFADGAQWSDGAPMVCDDLVLAATAMSGRTPGFAAATDAGYRDIARIDCTAGEKTAVVTFARGRDYVQWAALFGVGSLLPAHVVARKAAVDDVVGAFADGDRAAIGRIAEVWNAGFTLTPGQPVPAEDFPSAGPYRLSEYTVDGGLKLVANDKWWGEAPATGNITVWPRGTDAGKAVDDGLEVADTADLNTGDRVQGRATSEYDGTENRAAERDPRPLSVTQLVLAGRGTAADRLVRQAFATCVPRDALARRFGANGLVWSLRTVSPADSLGSALNAQFARRYPRADVRRARALLEQRPAGEDGRRAPVTLRLGYVSPDPVAQAVAQQIIDTCGSAGLTVTDASSAELTPGALGRDVDVLLTNGATGIAAAGVASGFPDAYQLFGGDPLNISGFRNPQASGAINDLSLTTSDSARLPLVRTAETAAWNALTSIPLYGTVRAREHTGVAQVVPGLARTGTGWNMDRWVRR</sequence>
<evidence type="ECO:0000256" key="1">
    <source>
        <dbReference type="SAM" id="MobiDB-lite"/>
    </source>
</evidence>
<feature type="domain" description="Solute-binding protein family 5" evidence="3">
    <location>
        <begin position="94"/>
        <end position="474"/>
    </location>
</feature>
<feature type="chain" id="PRO_5038486540" evidence="2">
    <location>
        <begin position="22"/>
        <end position="567"/>
    </location>
</feature>
<proteinExistence type="predicted"/>
<dbReference type="Pfam" id="PF00496">
    <property type="entry name" value="SBP_bac_5"/>
    <property type="match status" value="1"/>
</dbReference>
<dbReference type="Gene3D" id="3.40.190.10">
    <property type="entry name" value="Periplasmic binding protein-like II"/>
    <property type="match status" value="1"/>
</dbReference>
<organism evidence="4 5">
    <name type="scientific">Gordonia iterans</name>
    <dbReference type="NCBI Taxonomy" id="1004901"/>
    <lineage>
        <taxon>Bacteria</taxon>
        <taxon>Bacillati</taxon>
        <taxon>Actinomycetota</taxon>
        <taxon>Actinomycetes</taxon>
        <taxon>Mycobacteriales</taxon>
        <taxon>Gordoniaceae</taxon>
        <taxon>Gordonia</taxon>
    </lineage>
</organism>
<dbReference type="Proteomes" id="UP000239814">
    <property type="component" value="Chromosome"/>
</dbReference>
<evidence type="ECO:0000313" key="5">
    <source>
        <dbReference type="Proteomes" id="UP000239814"/>
    </source>
</evidence>